<protein>
    <submittedName>
        <fullName evidence="1">Uncharacterized protein</fullName>
    </submittedName>
</protein>
<organism evidence="1 2">
    <name type="scientific">Effrenium voratum</name>
    <dbReference type="NCBI Taxonomy" id="2562239"/>
    <lineage>
        <taxon>Eukaryota</taxon>
        <taxon>Sar</taxon>
        <taxon>Alveolata</taxon>
        <taxon>Dinophyceae</taxon>
        <taxon>Suessiales</taxon>
        <taxon>Symbiodiniaceae</taxon>
        <taxon>Effrenium</taxon>
    </lineage>
</organism>
<dbReference type="Proteomes" id="UP001178507">
    <property type="component" value="Unassembled WGS sequence"/>
</dbReference>
<sequence>MPLRRPGRAIKRPAAKPGVKRTQKVVAECSIPCGGLVFREDPLVVSQARRSNSADHQPLFCAHCGKPCGALHVNLALAAGTTSRTELLSIVRNTDGEEALARWLDFATKSKELPGAEAASGLHVIDEERYEDLCFCTSNCRDQFCRVATESSHAVLAAANALVARAALEGCRLRSQKEVAARLRPILSCAPRARDLPVSAAQLERHHRRLARALADKTQMPKAAAKTLALSRVPLDLYHRVVAALDARSWYLSGETIQSPLGRYCEHACGHALQRRAAEAIGPVVGQLLKREEMLTVLDKQPQVSQDARQLAVPLPDPRTAKQSAVAFWPKLLTDDEIAQVKLSSERPRQGQWSTCYLHADGVAHTFLAPILQKLKDHAVHMDRQKGWNCLKGADSERLRVRCVEHHVVTSGGALPDPTHFDGGSVFTIDVMLNSPGIDFQGGDFCTLESSGELQPHSFARGDALVFLSHKAHCVQPVTSGERQTLVMELWEGEERRCNHRCEQRWGPCEVVAGAALQVDPERIREEGPRLFAHTAFEGVAFFPQVAQILRQSASSSGNVEVVFEGTGPVASVRAKRELRQGEVLVLKPEDDCESSASSE</sequence>
<proteinExistence type="predicted"/>
<keyword evidence="2" id="KW-1185">Reference proteome</keyword>
<comment type="caution">
    <text evidence="1">The sequence shown here is derived from an EMBL/GenBank/DDBJ whole genome shotgun (WGS) entry which is preliminary data.</text>
</comment>
<name>A0AA36JPI8_9DINO</name>
<reference evidence="1" key="1">
    <citation type="submission" date="2023-08" db="EMBL/GenBank/DDBJ databases">
        <authorList>
            <person name="Chen Y."/>
            <person name="Shah S."/>
            <person name="Dougan E. K."/>
            <person name="Thang M."/>
            <person name="Chan C."/>
        </authorList>
    </citation>
    <scope>NUCLEOTIDE SEQUENCE</scope>
</reference>
<gene>
    <name evidence="1" type="ORF">EVOR1521_LOCUS30479</name>
</gene>
<evidence type="ECO:0000313" key="1">
    <source>
        <dbReference type="EMBL" id="CAJ1409361.1"/>
    </source>
</evidence>
<dbReference type="EMBL" id="CAUJNA010003764">
    <property type="protein sequence ID" value="CAJ1409361.1"/>
    <property type="molecule type" value="Genomic_DNA"/>
</dbReference>
<accession>A0AA36JPI8</accession>
<dbReference type="AlphaFoldDB" id="A0AA36JPI8"/>
<dbReference type="Gene3D" id="2.60.120.620">
    <property type="entry name" value="q2cbj1_9rhob like domain"/>
    <property type="match status" value="1"/>
</dbReference>
<evidence type="ECO:0000313" key="2">
    <source>
        <dbReference type="Proteomes" id="UP001178507"/>
    </source>
</evidence>